<evidence type="ECO:0000256" key="2">
    <source>
        <dbReference type="ARBA" id="ARBA00022737"/>
    </source>
</evidence>
<proteinExistence type="predicted"/>
<keyword evidence="2" id="KW-0677">Repeat</keyword>
<dbReference type="Pfam" id="PF13948">
    <property type="entry name" value="DUF4215"/>
    <property type="match status" value="1"/>
</dbReference>
<dbReference type="Gene3D" id="3.90.215.10">
    <property type="entry name" value="Gamma Fibrinogen, chain A, domain 1"/>
    <property type="match status" value="1"/>
</dbReference>
<name>D0LWR2_HALO1</name>
<dbReference type="NCBIfam" id="NF040941">
    <property type="entry name" value="GGGWT_bact"/>
    <property type="match status" value="1"/>
</dbReference>
<dbReference type="SUPFAM" id="SSF56496">
    <property type="entry name" value="Fibrinogen C-terminal domain-like"/>
    <property type="match status" value="1"/>
</dbReference>
<protein>
    <submittedName>
        <fullName evidence="4">Cysteine-rich repeat protein</fullName>
    </submittedName>
</protein>
<dbReference type="KEGG" id="hoh:Hoch_1609"/>
<evidence type="ECO:0000256" key="3">
    <source>
        <dbReference type="ARBA" id="ARBA00023157"/>
    </source>
</evidence>
<gene>
    <name evidence="4" type="ordered locus">Hoch_1609</name>
</gene>
<organism evidence="4 5">
    <name type="scientific">Haliangium ochraceum (strain DSM 14365 / JCM 11303 / SMP-2)</name>
    <dbReference type="NCBI Taxonomy" id="502025"/>
    <lineage>
        <taxon>Bacteria</taxon>
        <taxon>Pseudomonadati</taxon>
        <taxon>Myxococcota</taxon>
        <taxon>Polyangia</taxon>
        <taxon>Haliangiales</taxon>
        <taxon>Kofleriaceae</taxon>
        <taxon>Haliangium</taxon>
    </lineage>
</organism>
<reference evidence="4 5" key="1">
    <citation type="journal article" date="2010" name="Stand. Genomic Sci.">
        <title>Complete genome sequence of Haliangium ochraceum type strain (SMP-2).</title>
        <authorList>
            <consortium name="US DOE Joint Genome Institute (JGI-PGF)"/>
            <person name="Ivanova N."/>
            <person name="Daum C."/>
            <person name="Lang E."/>
            <person name="Abt B."/>
            <person name="Kopitz M."/>
            <person name="Saunders E."/>
            <person name="Lapidus A."/>
            <person name="Lucas S."/>
            <person name="Glavina Del Rio T."/>
            <person name="Nolan M."/>
            <person name="Tice H."/>
            <person name="Copeland A."/>
            <person name="Cheng J.F."/>
            <person name="Chen F."/>
            <person name="Bruce D."/>
            <person name="Goodwin L."/>
            <person name="Pitluck S."/>
            <person name="Mavromatis K."/>
            <person name="Pati A."/>
            <person name="Mikhailova N."/>
            <person name="Chen A."/>
            <person name="Palaniappan K."/>
            <person name="Land M."/>
            <person name="Hauser L."/>
            <person name="Chang Y.J."/>
            <person name="Jeffries C.D."/>
            <person name="Detter J.C."/>
            <person name="Brettin T."/>
            <person name="Rohde M."/>
            <person name="Goker M."/>
            <person name="Bristow J."/>
            <person name="Markowitz V."/>
            <person name="Eisen J.A."/>
            <person name="Hugenholtz P."/>
            <person name="Kyrpides N.C."/>
            <person name="Klenk H.P."/>
        </authorList>
    </citation>
    <scope>NUCLEOTIDE SEQUENCE [LARGE SCALE GENOMIC DNA]</scope>
    <source>
        <strain evidence="5">DSM 14365 / CIP 107738 / JCM 11303 / AJ 13395 / SMP-2</strain>
    </source>
</reference>
<dbReference type="Proteomes" id="UP000001880">
    <property type="component" value="Chromosome"/>
</dbReference>
<dbReference type="RefSeq" id="WP_012826767.1">
    <property type="nucleotide sequence ID" value="NC_013440.1"/>
</dbReference>
<sequence>MCPWAIRISEYGTLRCRAQGPTETDVDCGGTCPPCTDGLTCEGGEDCLSQVCSAGACAVAECGDGVVIAGGEECDDGGPSATCNADCTAPRCGDGTTNPAAGEQCDDGNNNDEDGCLQDCTLDIQISCAAPLAAAPSTPSGFYDIDPDLDGPAPVRNVYCDMEHEGGGWTNLDFTAGIVYLENGNFANCTQGLSSTDNAINCQFPHVNGDAGRWMYHFNCDGSDDTAAYILDHMAPIIGHQSSLNIGGWASLSQRHINESSLDDQEFCYVDGQWVHYTAPSCQVYSDNRNGNCAINEFIINR</sequence>
<dbReference type="NCBIfam" id="TIGR02232">
    <property type="entry name" value="myxo_disulf_rpt"/>
    <property type="match status" value="1"/>
</dbReference>
<keyword evidence="1" id="KW-0732">Signal</keyword>
<dbReference type="InterPro" id="IPR036056">
    <property type="entry name" value="Fibrinogen-like_C"/>
</dbReference>
<evidence type="ECO:0000313" key="5">
    <source>
        <dbReference type="Proteomes" id="UP000001880"/>
    </source>
</evidence>
<dbReference type="eggNOG" id="COG4935">
    <property type="taxonomic scope" value="Bacteria"/>
</dbReference>
<dbReference type="AlphaFoldDB" id="D0LWR2"/>
<dbReference type="EMBL" id="CP001804">
    <property type="protein sequence ID" value="ACY14159.1"/>
    <property type="molecule type" value="Genomic_DNA"/>
</dbReference>
<dbReference type="STRING" id="502025.Hoch_1609"/>
<dbReference type="InterPro" id="IPR011936">
    <property type="entry name" value="Myxo_disulph_rpt"/>
</dbReference>
<dbReference type="HOGENOM" id="CLU_920607_0_0_7"/>
<dbReference type="InterPro" id="IPR014716">
    <property type="entry name" value="Fibrinogen_a/b/g_C_1"/>
</dbReference>
<accession>D0LWR2</accession>
<keyword evidence="5" id="KW-1185">Reference proteome</keyword>
<evidence type="ECO:0000256" key="1">
    <source>
        <dbReference type="ARBA" id="ARBA00022729"/>
    </source>
</evidence>
<keyword evidence="3" id="KW-1015">Disulfide bond</keyword>
<evidence type="ECO:0000313" key="4">
    <source>
        <dbReference type="EMBL" id="ACY14159.1"/>
    </source>
</evidence>